<keyword evidence="6" id="KW-1185">Reference proteome</keyword>
<dbReference type="GO" id="GO:0008998">
    <property type="term" value="F:ribonucleoside-triphosphate reductase (thioredoxin) activity"/>
    <property type="evidence" value="ECO:0007669"/>
    <property type="project" value="UniProtKB-EC"/>
</dbReference>
<dbReference type="AlphaFoldDB" id="A0A7W8GAS2"/>
<dbReference type="EC" id="1.17.4.2" evidence="5"/>
<evidence type="ECO:0000256" key="3">
    <source>
        <dbReference type="PROSITE-ProRule" id="PRU00492"/>
    </source>
</evidence>
<dbReference type="PANTHER" id="PTHR21075">
    <property type="entry name" value="ANAEROBIC RIBONUCLEOSIDE-TRIPHOSPHATE REDUCTASE"/>
    <property type="match status" value="1"/>
</dbReference>
<protein>
    <submittedName>
        <fullName evidence="5">Ribonucleoside-triphosphate reductase</fullName>
        <ecNumber evidence="5">1.17.4.2</ecNumber>
    </submittedName>
</protein>
<dbReference type="GO" id="GO:0009265">
    <property type="term" value="P:2'-deoxyribonucleotide biosynthetic process"/>
    <property type="evidence" value="ECO:0007669"/>
    <property type="project" value="TreeGrafter"/>
</dbReference>
<dbReference type="PANTHER" id="PTHR21075:SF0">
    <property type="entry name" value="ANAEROBIC RIBONUCLEOSIDE-TRIPHOSPHATE REDUCTASE"/>
    <property type="match status" value="1"/>
</dbReference>
<gene>
    <name evidence="5" type="ORF">HNP76_002209</name>
</gene>
<dbReference type="NCBIfam" id="NF006732">
    <property type="entry name" value="PRK09263.1"/>
    <property type="match status" value="1"/>
</dbReference>
<evidence type="ECO:0000259" key="4">
    <source>
        <dbReference type="PROSITE" id="PS51161"/>
    </source>
</evidence>
<keyword evidence="5" id="KW-0560">Oxidoreductase</keyword>
<dbReference type="InterPro" id="IPR012833">
    <property type="entry name" value="NrdD"/>
</dbReference>
<sequence length="725" mass="82264">MKIIKRNGEEVVFDLKKIITAISKANNEVPPSEQLANSTINSIAENIEKQCAAENHEMNVEAIQDLVEKAIMKAGAFDIAKKYITYRYQHQLMRRANSTDSQILSLLECNNEEVKQENSNKNSTVVSVQRDYMAGEVSKDITKRFLLDEDIVKAHDEGLIHFHDADYFAQHMHNCDLVNLEDMLQNGTVISGTKIDTPHSFSTACNIATQIIAQVASSQYGGQSISLAHLAPFVDVSRKKFQRETMRVEEQTGVKFSDEQFNKIVEMRIRDEITRGVQTIQYQVVTLMTTNGQSPFITVFMYLNEAKNEQEKADLAMIIEEMLKQRYQGVKNEKGFWVTPAFPKLIYVLEEDNIEPGSKYYALTELAAKCTARRLVPDYISEKKMLELKVDANGKGNCYPCMGCRSFLTPYTDEQGKPKYYGRFNQGVVTINLVDVACSSGGDYKVFWEIFDERLELCHKALMRRHQRLLGTPSDVAPILWQHGALARLEKGEKIDKLLFGGYSTISLGYAGLCECVRYMTGKPHTDPDATPFAIEIMKHLNEKCAEWKAASNIAFSLYGTPLESTTYKFAKCLKKRFGEIEGVTDKNYITNSYHVHVTEKMDAFTKLSFESQFQELSPGGAVSYVEVPNMENNIPAVMTLLKHIYENIMYAELNTKSDCCQKCGYTGEIQIVTDSDNKLVWQCPNCGNKDQATMNVARRTCGYIGTQYWNQGRTQEIKERVLHL</sequence>
<organism evidence="5 6">
    <name type="scientific">Treponema ruminis</name>
    <dbReference type="NCBI Taxonomy" id="744515"/>
    <lineage>
        <taxon>Bacteria</taxon>
        <taxon>Pseudomonadati</taxon>
        <taxon>Spirochaetota</taxon>
        <taxon>Spirochaetia</taxon>
        <taxon>Spirochaetales</taxon>
        <taxon>Treponemataceae</taxon>
        <taxon>Treponema</taxon>
    </lineage>
</organism>
<comment type="caution">
    <text evidence="5">The sequence shown here is derived from an EMBL/GenBank/DDBJ whole genome shotgun (WGS) entry which is preliminary data.</text>
</comment>
<accession>A0A7W8GAS2</accession>
<keyword evidence="2 3" id="KW-0067">ATP-binding</keyword>
<dbReference type="GO" id="GO:0005524">
    <property type="term" value="F:ATP binding"/>
    <property type="evidence" value="ECO:0007669"/>
    <property type="project" value="UniProtKB-UniRule"/>
</dbReference>
<dbReference type="GO" id="GO:0031250">
    <property type="term" value="C:anaerobic ribonucleoside-triphosphate reductase complex"/>
    <property type="evidence" value="ECO:0007669"/>
    <property type="project" value="TreeGrafter"/>
</dbReference>
<dbReference type="InterPro" id="IPR005144">
    <property type="entry name" value="ATP-cone_dom"/>
</dbReference>
<dbReference type="EMBL" id="JACHFQ010000007">
    <property type="protein sequence ID" value="MBB5226821.1"/>
    <property type="molecule type" value="Genomic_DNA"/>
</dbReference>
<dbReference type="NCBIfam" id="TIGR02487">
    <property type="entry name" value="NrdD"/>
    <property type="match status" value="1"/>
</dbReference>
<name>A0A7W8GAS2_9SPIR</name>
<dbReference type="Pfam" id="PF03477">
    <property type="entry name" value="ATP-cone"/>
    <property type="match status" value="1"/>
</dbReference>
<dbReference type="SUPFAM" id="SSF51998">
    <property type="entry name" value="PFL-like glycyl radical enzymes"/>
    <property type="match status" value="1"/>
</dbReference>
<evidence type="ECO:0000256" key="2">
    <source>
        <dbReference type="ARBA" id="ARBA00022840"/>
    </source>
</evidence>
<keyword evidence="1 3" id="KW-0547">Nucleotide-binding</keyword>
<reference evidence="5 6" key="1">
    <citation type="submission" date="2020-08" db="EMBL/GenBank/DDBJ databases">
        <title>Genomic Encyclopedia of Type Strains, Phase IV (KMG-IV): sequencing the most valuable type-strain genomes for metagenomic binning, comparative biology and taxonomic classification.</title>
        <authorList>
            <person name="Goeker M."/>
        </authorList>
    </citation>
    <scope>NUCLEOTIDE SEQUENCE [LARGE SCALE GENOMIC DNA]</scope>
    <source>
        <strain evidence="5 6">DSM 103462</strain>
    </source>
</reference>
<dbReference type="Gene3D" id="3.20.70.20">
    <property type="match status" value="1"/>
</dbReference>
<evidence type="ECO:0000256" key="1">
    <source>
        <dbReference type="ARBA" id="ARBA00022741"/>
    </source>
</evidence>
<dbReference type="GO" id="GO:0006260">
    <property type="term" value="P:DNA replication"/>
    <property type="evidence" value="ECO:0007669"/>
    <property type="project" value="InterPro"/>
</dbReference>
<dbReference type="Pfam" id="PF13597">
    <property type="entry name" value="NRDD"/>
    <property type="match status" value="1"/>
</dbReference>
<dbReference type="RefSeq" id="WP_184660452.1">
    <property type="nucleotide sequence ID" value="NZ_CP031518.1"/>
</dbReference>
<proteinExistence type="predicted"/>
<dbReference type="GO" id="GO:0004748">
    <property type="term" value="F:ribonucleoside-diphosphate reductase activity, thioredoxin disulfide as acceptor"/>
    <property type="evidence" value="ECO:0007669"/>
    <property type="project" value="TreeGrafter"/>
</dbReference>
<evidence type="ECO:0000313" key="6">
    <source>
        <dbReference type="Proteomes" id="UP000518887"/>
    </source>
</evidence>
<evidence type="ECO:0000313" key="5">
    <source>
        <dbReference type="EMBL" id="MBB5226821.1"/>
    </source>
</evidence>
<feature type="domain" description="ATP-cone" evidence="4">
    <location>
        <begin position="1"/>
        <end position="94"/>
    </location>
</feature>
<dbReference type="PROSITE" id="PS51161">
    <property type="entry name" value="ATP_CONE"/>
    <property type="match status" value="1"/>
</dbReference>
<dbReference type="Proteomes" id="UP000518887">
    <property type="component" value="Unassembled WGS sequence"/>
</dbReference>